<dbReference type="InterPro" id="IPR036890">
    <property type="entry name" value="HATPase_C_sf"/>
</dbReference>
<dbReference type="GO" id="GO:0140664">
    <property type="term" value="F:ATP-dependent DNA damage sensor activity"/>
    <property type="evidence" value="ECO:0007669"/>
    <property type="project" value="InterPro"/>
</dbReference>
<evidence type="ECO:0000313" key="8">
    <source>
        <dbReference type="EMBL" id="EKY02196.1"/>
    </source>
</evidence>
<reference evidence="8 9" key="1">
    <citation type="submission" date="2012-05" db="EMBL/GenBank/DDBJ databases">
        <authorList>
            <person name="Weinstock G."/>
            <person name="Sodergren E."/>
            <person name="Lobos E.A."/>
            <person name="Fulton L."/>
            <person name="Fulton R."/>
            <person name="Courtney L."/>
            <person name="Fronick C."/>
            <person name="O'Laughlin M."/>
            <person name="Godfrey J."/>
            <person name="Wilson R.M."/>
            <person name="Miner T."/>
            <person name="Farmer C."/>
            <person name="Delehaunty K."/>
            <person name="Cordes M."/>
            <person name="Minx P."/>
            <person name="Tomlinson C."/>
            <person name="Chen J."/>
            <person name="Wollam A."/>
            <person name="Pepin K.H."/>
            <person name="Bhonagiri V."/>
            <person name="Zhang X."/>
            <person name="Suruliraj S."/>
            <person name="Warren W."/>
            <person name="Mitreva M."/>
            <person name="Mardis E.R."/>
            <person name="Wilson R.K."/>
        </authorList>
    </citation>
    <scope>NUCLEOTIDE SEQUENCE [LARGE SCALE GENOMIC DNA]</scope>
    <source>
        <strain evidence="8 9">F0037</strain>
    </source>
</reference>
<evidence type="ECO:0000256" key="3">
    <source>
        <dbReference type="ARBA" id="ARBA00022763"/>
    </source>
</evidence>
<proteinExistence type="inferred from homology"/>
<feature type="domain" description="MutL C-terminal dimerisation" evidence="6">
    <location>
        <begin position="458"/>
        <end position="596"/>
    </location>
</feature>
<dbReference type="SUPFAM" id="SSF118116">
    <property type="entry name" value="DNA mismatch repair protein MutL"/>
    <property type="match status" value="1"/>
</dbReference>
<dbReference type="GO" id="GO:0006298">
    <property type="term" value="P:mismatch repair"/>
    <property type="evidence" value="ECO:0007669"/>
    <property type="project" value="UniProtKB-UniRule"/>
</dbReference>
<dbReference type="InterPro" id="IPR014790">
    <property type="entry name" value="MutL_C"/>
</dbReference>
<dbReference type="PANTHER" id="PTHR10073">
    <property type="entry name" value="DNA MISMATCH REPAIR PROTEIN MLH, PMS, MUTL"/>
    <property type="match status" value="1"/>
</dbReference>
<dbReference type="InterPro" id="IPR002099">
    <property type="entry name" value="MutL/Mlh/PMS"/>
</dbReference>
<dbReference type="PROSITE" id="PS00058">
    <property type="entry name" value="DNA_MISMATCH_REPAIR_1"/>
    <property type="match status" value="1"/>
</dbReference>
<comment type="similarity">
    <text evidence="1 5">Belongs to the DNA mismatch repair MutL/HexB family.</text>
</comment>
<keyword evidence="4 5" id="KW-0234">DNA repair</keyword>
<evidence type="ECO:0000256" key="2">
    <source>
        <dbReference type="ARBA" id="ARBA00021975"/>
    </source>
</evidence>
<evidence type="ECO:0000313" key="9">
    <source>
        <dbReference type="Proteomes" id="UP000010408"/>
    </source>
</evidence>
<dbReference type="NCBIfam" id="TIGR00585">
    <property type="entry name" value="mutl"/>
    <property type="match status" value="1"/>
</dbReference>
<gene>
    <name evidence="5" type="primary">mutL</name>
    <name evidence="8" type="ORF">HMPREF9134_00585</name>
</gene>
<keyword evidence="3 5" id="KW-0227">DNA damage</keyword>
<dbReference type="HOGENOM" id="CLU_004131_4_2_10"/>
<dbReference type="eggNOG" id="COG0323">
    <property type="taxonomic scope" value="Bacteria"/>
</dbReference>
<protein>
    <recommendedName>
        <fullName evidence="2 5">DNA mismatch repair protein MutL</fullName>
    </recommendedName>
</protein>
<dbReference type="InterPro" id="IPR038973">
    <property type="entry name" value="MutL/Mlh/Pms-like"/>
</dbReference>
<dbReference type="InterPro" id="IPR042121">
    <property type="entry name" value="MutL_C_regsub"/>
</dbReference>
<dbReference type="InterPro" id="IPR013507">
    <property type="entry name" value="DNA_mismatch_S5_2-like"/>
</dbReference>
<evidence type="ECO:0000256" key="5">
    <source>
        <dbReference type="HAMAP-Rule" id="MF_00149"/>
    </source>
</evidence>
<dbReference type="InterPro" id="IPR020568">
    <property type="entry name" value="Ribosomal_Su5_D2-typ_SF"/>
</dbReference>
<dbReference type="SMART" id="SM00853">
    <property type="entry name" value="MutL_C"/>
    <property type="match status" value="1"/>
</dbReference>
<evidence type="ECO:0000256" key="4">
    <source>
        <dbReference type="ARBA" id="ARBA00023204"/>
    </source>
</evidence>
<dbReference type="InterPro" id="IPR014721">
    <property type="entry name" value="Ribsml_uS5_D2-typ_fold_subgr"/>
</dbReference>
<dbReference type="Gene3D" id="3.30.1540.20">
    <property type="entry name" value="MutL, C-terminal domain, dimerisation subdomain"/>
    <property type="match status" value="1"/>
</dbReference>
<dbReference type="FunFam" id="3.30.565.10:FF:000003">
    <property type="entry name" value="DNA mismatch repair endonuclease MutL"/>
    <property type="match status" value="1"/>
</dbReference>
<accession>L1NFT6</accession>
<dbReference type="EMBL" id="AMEQ01000018">
    <property type="protein sequence ID" value="EKY02196.1"/>
    <property type="molecule type" value="Genomic_DNA"/>
</dbReference>
<dbReference type="InterPro" id="IPR020667">
    <property type="entry name" value="DNA_mismatch_repair_MutL"/>
</dbReference>
<dbReference type="Proteomes" id="UP000010408">
    <property type="component" value="Unassembled WGS sequence"/>
</dbReference>
<dbReference type="InterPro" id="IPR014762">
    <property type="entry name" value="DNA_mismatch_repair_CS"/>
</dbReference>
<dbReference type="Pfam" id="PF08676">
    <property type="entry name" value="MutL_C"/>
    <property type="match status" value="1"/>
</dbReference>
<dbReference type="GO" id="GO:0032300">
    <property type="term" value="C:mismatch repair complex"/>
    <property type="evidence" value="ECO:0007669"/>
    <property type="project" value="InterPro"/>
</dbReference>
<dbReference type="PANTHER" id="PTHR10073:SF12">
    <property type="entry name" value="DNA MISMATCH REPAIR PROTEIN MLH1"/>
    <property type="match status" value="1"/>
</dbReference>
<sequence length="639" mass="70143">MSDVIRLLPESIANQIAAGEVVPAPAYIVKELLENSIDAGASEVQVEILGAGREAVQVTDNGKGMSPTDARMAFERHATSKLREIEDLDRLSTMGFRGEALAAIASVCQVELRTRIAELEVGTELRIEGARVKSSVPVACPVGTTLRAMNIFYNTPGRRKHIEARKESTELGDIWKEFAKVALANPEVSFALRGTGKYDKALPASSLKERIIGIGGSKLSKALIPVNYESSFCSIRGFIGTPTTALKSGAQQYFFVNNRFIRHPYFHKAVMLAYEKFIPVGTQPHYFLYFTIPAGNIDVNIHPQKTDVRFLDGETIFQVIVSLLREAFSSHALAPTIDFDQETSIEIPAYQGRRDVVLDLDEQYRLEGGEANLSQGVPSLSSSGVSGIRRTLSGRSFRPKEPQPNWDDLGEHFDTMSFSPREEEQLFDLPAPEEKALQGVRLSTGKPQQLPPLFTASSLMFQGRYVVTTLGESLALVDIRRAQLRIIYDGYLTGITSHAYSSEQPLFPEVLEFTPSELPTAIEVMAELSKLGFDFGDLGDGHFSVAEAPSLLAREAINFVRLIVADSLDTHRSGEEYVRSFLAEAAAEAEVLQMPLPRTGEEVSDLLSELTSSSDAYFTPSGKSIIALLPESMIGSFFS</sequence>
<dbReference type="GO" id="GO:0030983">
    <property type="term" value="F:mismatched DNA binding"/>
    <property type="evidence" value="ECO:0007669"/>
    <property type="project" value="InterPro"/>
</dbReference>
<dbReference type="HAMAP" id="MF_00149">
    <property type="entry name" value="DNA_mis_repair"/>
    <property type="match status" value="1"/>
</dbReference>
<dbReference type="GO" id="GO:0016887">
    <property type="term" value="F:ATP hydrolysis activity"/>
    <property type="evidence" value="ECO:0007669"/>
    <property type="project" value="InterPro"/>
</dbReference>
<evidence type="ECO:0000259" key="7">
    <source>
        <dbReference type="SMART" id="SM01340"/>
    </source>
</evidence>
<dbReference type="Pfam" id="PF13589">
    <property type="entry name" value="HATPase_c_3"/>
    <property type="match status" value="1"/>
</dbReference>
<dbReference type="SMART" id="SM01340">
    <property type="entry name" value="DNA_mis_repair"/>
    <property type="match status" value="1"/>
</dbReference>
<evidence type="ECO:0000259" key="6">
    <source>
        <dbReference type="SMART" id="SM00853"/>
    </source>
</evidence>
<dbReference type="GO" id="GO:0005524">
    <property type="term" value="F:ATP binding"/>
    <property type="evidence" value="ECO:0007669"/>
    <property type="project" value="InterPro"/>
</dbReference>
<dbReference type="AlphaFoldDB" id="L1NFT6"/>
<dbReference type="SUPFAM" id="SSF55874">
    <property type="entry name" value="ATPase domain of HSP90 chaperone/DNA topoisomerase II/histidine kinase"/>
    <property type="match status" value="1"/>
</dbReference>
<dbReference type="PATRIC" id="fig|1127696.3.peg.516"/>
<dbReference type="InterPro" id="IPR042120">
    <property type="entry name" value="MutL_C_dimsub"/>
</dbReference>
<dbReference type="InterPro" id="IPR037198">
    <property type="entry name" value="MutL_C_sf"/>
</dbReference>
<evidence type="ECO:0000256" key="1">
    <source>
        <dbReference type="ARBA" id="ARBA00006082"/>
    </source>
</evidence>
<dbReference type="CDD" id="cd00782">
    <property type="entry name" value="MutL_Trans"/>
    <property type="match status" value="1"/>
</dbReference>
<dbReference type="Gene3D" id="3.30.565.10">
    <property type="entry name" value="Histidine kinase-like ATPase, C-terminal domain"/>
    <property type="match status" value="1"/>
</dbReference>
<feature type="domain" description="DNA mismatch repair protein S5" evidence="7">
    <location>
        <begin position="211"/>
        <end position="329"/>
    </location>
</feature>
<comment type="function">
    <text evidence="5">This protein is involved in the repair of mismatches in DNA. It is required for dam-dependent methyl-directed DNA mismatch repair. May act as a 'molecular matchmaker', a protein that promotes the formation of a stable complex between two or more DNA-binding proteins in an ATP-dependent manner without itself being part of a final effector complex.</text>
</comment>
<dbReference type="Gene3D" id="3.30.230.10">
    <property type="match status" value="1"/>
</dbReference>
<name>L1NFT6_9PORP</name>
<dbReference type="SUPFAM" id="SSF54211">
    <property type="entry name" value="Ribosomal protein S5 domain 2-like"/>
    <property type="match status" value="1"/>
</dbReference>
<dbReference type="CDD" id="cd16926">
    <property type="entry name" value="HATPase_MutL-MLH-PMS-like"/>
    <property type="match status" value="1"/>
</dbReference>
<organism evidence="8 9">
    <name type="scientific">Porphyromonas catoniae F0037</name>
    <dbReference type="NCBI Taxonomy" id="1127696"/>
    <lineage>
        <taxon>Bacteria</taxon>
        <taxon>Pseudomonadati</taxon>
        <taxon>Bacteroidota</taxon>
        <taxon>Bacteroidia</taxon>
        <taxon>Bacteroidales</taxon>
        <taxon>Porphyromonadaceae</taxon>
        <taxon>Porphyromonas</taxon>
    </lineage>
</organism>
<comment type="caution">
    <text evidence="8">The sequence shown here is derived from an EMBL/GenBank/DDBJ whole genome shotgun (WGS) entry which is preliminary data.</text>
</comment>
<dbReference type="RefSeq" id="WP_005468779.1">
    <property type="nucleotide sequence ID" value="NZ_KB291043.1"/>
</dbReference>
<dbReference type="Gene3D" id="3.30.1370.100">
    <property type="entry name" value="MutL, C-terminal domain, regulatory subdomain"/>
    <property type="match status" value="1"/>
</dbReference>
<dbReference type="Pfam" id="PF01119">
    <property type="entry name" value="DNA_mis_repair"/>
    <property type="match status" value="1"/>
</dbReference>
<dbReference type="STRING" id="1127696.HMPREF9134_00585"/>